<organism evidence="1 2">
    <name type="scientific">Legionella geestiana</name>
    <dbReference type="NCBI Taxonomy" id="45065"/>
    <lineage>
        <taxon>Bacteria</taxon>
        <taxon>Pseudomonadati</taxon>
        <taxon>Pseudomonadota</taxon>
        <taxon>Gammaproteobacteria</taxon>
        <taxon>Legionellales</taxon>
        <taxon>Legionellaceae</taxon>
        <taxon>Legionella</taxon>
    </lineage>
</organism>
<reference evidence="1 2" key="1">
    <citation type="submission" date="2015-11" db="EMBL/GenBank/DDBJ databases">
        <title>Genomic analysis of 38 Legionella species identifies large and diverse effector repertoires.</title>
        <authorList>
            <person name="Burstein D."/>
            <person name="Amaro F."/>
            <person name="Zusman T."/>
            <person name="Lifshitz Z."/>
            <person name="Cohen O."/>
            <person name="Gilbert J.A."/>
            <person name="Pupko T."/>
            <person name="Shuman H.A."/>
            <person name="Segal G."/>
        </authorList>
    </citation>
    <scope>NUCLEOTIDE SEQUENCE [LARGE SCALE GENOMIC DNA]</scope>
    <source>
        <strain evidence="1 2">ATCC 49504</strain>
    </source>
</reference>
<dbReference type="Pfam" id="PF09945">
    <property type="entry name" value="DUF2177"/>
    <property type="match status" value="1"/>
</dbReference>
<name>A0A0W0U016_9GAMM</name>
<dbReference type="InterPro" id="IPR018687">
    <property type="entry name" value="DUF2177_membr"/>
</dbReference>
<dbReference type="Proteomes" id="UP000054785">
    <property type="component" value="Unassembled WGS sequence"/>
</dbReference>
<dbReference type="OrthoDB" id="166547at2"/>
<evidence type="ECO:0000313" key="1">
    <source>
        <dbReference type="EMBL" id="KTD00972.1"/>
    </source>
</evidence>
<dbReference type="AlphaFoldDB" id="A0A0W0U016"/>
<evidence type="ECO:0000313" key="2">
    <source>
        <dbReference type="Proteomes" id="UP000054785"/>
    </source>
</evidence>
<dbReference type="STRING" id="45065.Lgee_0877"/>
<dbReference type="PATRIC" id="fig|45065.4.peg.941"/>
<dbReference type="RefSeq" id="WP_028386078.1">
    <property type="nucleotide sequence ID" value="NZ_CAAAHN010000008.1"/>
</dbReference>
<dbReference type="EMBL" id="LNYC01000031">
    <property type="protein sequence ID" value="KTD00972.1"/>
    <property type="molecule type" value="Genomic_DNA"/>
</dbReference>
<gene>
    <name evidence="1" type="ORF">Lgee_0877</name>
</gene>
<accession>A0A0W0U016</accession>
<sequence>MTGISVKAFFIAFTVFIVTDMIWLVWIAKNLYISHYRPWLRLSGDNLQPIWWAALFIYVLFALAMVFFILPLAGSSVLAAVGYGALLGAIVYGVYDFTCLAIFKDFPVGMAFFDWAWGTVLFAFASAVTWHFSHYA</sequence>
<keyword evidence="2" id="KW-1185">Reference proteome</keyword>
<comment type="caution">
    <text evidence="1">The sequence shown here is derived from an EMBL/GenBank/DDBJ whole genome shotgun (WGS) entry which is preliminary data.</text>
</comment>
<protein>
    <submittedName>
        <fullName evidence="1">Membrane protein</fullName>
    </submittedName>
</protein>
<proteinExistence type="predicted"/>